<dbReference type="InterPro" id="IPR004680">
    <property type="entry name" value="Cit_transptr-like_dom"/>
</dbReference>
<name>A0A067JEL8_JATCU</name>
<comment type="subcellular location">
    <subcellularLocation>
        <location evidence="1">Cell membrane</location>
        <topology evidence="1">Multi-pass membrane protein</topology>
    </subcellularLocation>
</comment>
<accession>A0A067JEL8</accession>
<keyword evidence="3" id="KW-1003">Cell membrane</keyword>
<dbReference type="PANTHER" id="PTHR43302:SF15">
    <property type="entry name" value="SILICON EFFLUX TRANSPORTER LSI2"/>
    <property type="match status" value="1"/>
</dbReference>
<keyword evidence="5 7" id="KW-1133">Transmembrane helix</keyword>
<feature type="transmembrane region" description="Helical" evidence="7">
    <location>
        <begin position="58"/>
        <end position="77"/>
    </location>
</feature>
<protein>
    <recommendedName>
        <fullName evidence="8">Citrate transporter-like domain-containing protein</fullName>
    </recommendedName>
</protein>
<keyword evidence="4 7" id="KW-0812">Transmembrane</keyword>
<dbReference type="CDD" id="cd01117">
    <property type="entry name" value="YbiR_permease"/>
    <property type="match status" value="1"/>
</dbReference>
<feature type="transmembrane region" description="Helical" evidence="7">
    <location>
        <begin position="449"/>
        <end position="467"/>
    </location>
</feature>
<reference evidence="9 10" key="1">
    <citation type="journal article" date="2014" name="PLoS ONE">
        <title>Global Analysis of Gene Expression Profiles in Physic Nut (Jatropha curcas L.) Seedlings Exposed to Salt Stress.</title>
        <authorList>
            <person name="Zhang L."/>
            <person name="Zhang C."/>
            <person name="Wu P."/>
            <person name="Chen Y."/>
            <person name="Li M."/>
            <person name="Jiang H."/>
            <person name="Wu G."/>
        </authorList>
    </citation>
    <scope>NUCLEOTIDE SEQUENCE [LARGE SCALE GENOMIC DNA]</scope>
    <source>
        <strain evidence="10">cv. GZQX0401</strain>
        <tissue evidence="9">Young leaves</tissue>
    </source>
</reference>
<evidence type="ECO:0000256" key="3">
    <source>
        <dbReference type="ARBA" id="ARBA00022475"/>
    </source>
</evidence>
<evidence type="ECO:0000259" key="8">
    <source>
        <dbReference type="Pfam" id="PF03600"/>
    </source>
</evidence>
<dbReference type="PANTHER" id="PTHR43302">
    <property type="entry name" value="TRANSPORTER ARSB-RELATED"/>
    <property type="match status" value="1"/>
</dbReference>
<keyword evidence="10" id="KW-1185">Reference proteome</keyword>
<evidence type="ECO:0000256" key="6">
    <source>
        <dbReference type="ARBA" id="ARBA00023136"/>
    </source>
</evidence>
<keyword evidence="6 7" id="KW-0472">Membrane</keyword>
<feature type="transmembrane region" description="Helical" evidence="7">
    <location>
        <begin position="179"/>
        <end position="202"/>
    </location>
</feature>
<feature type="transmembrane region" description="Helical" evidence="7">
    <location>
        <begin position="34"/>
        <end position="51"/>
    </location>
</feature>
<sequence length="468" mass="50442">MAATVKMILGSFAFAIFWVLAVFPAIPILPIGRTAGSLLAAVLMVIFQVITPTEAYSSIDISILALLFGTMVVSVYLERADAFKYLGKLLSWKSLGAKDLIFRVCLVSAITSAFFTNDTSCIVLTQMVLKIARQRNLPPHPFLLAIASSANIGSSATPIGNPQNLIIALNGDISFWPFLGGIFPAAVVGLLLNYGLLLCMYWKQLSSQKIEGNENAEITAEAEITYHRLNCQEICLGLDMQSSPYVLENLAALSNGVLERSSAASKWKALIWKSCVYLVTIGMLIALLMGVNISWTALTAALSLMVLDFKDAQPCLEKVSYSLLVFFCGLFMTITGFEKTGIPSYLWEFLEPYAHIDHASGITVLALIILILSNSISNVTTVLLLGGRVAASAASISPTYVKKAWLVLAWVSTASGNFTLVGSAANMIVCEQARNAPNFGCNLSFFGHLKFGLPSTILVTAIGLTLIH</sequence>
<feature type="transmembrane region" description="Helical" evidence="7">
    <location>
        <begin position="270"/>
        <end position="287"/>
    </location>
</feature>
<evidence type="ECO:0000313" key="9">
    <source>
        <dbReference type="EMBL" id="KDP22252.1"/>
    </source>
</evidence>
<evidence type="ECO:0000256" key="7">
    <source>
        <dbReference type="SAM" id="Phobius"/>
    </source>
</evidence>
<dbReference type="EMBL" id="KK915447">
    <property type="protein sequence ID" value="KDP22252.1"/>
    <property type="molecule type" value="Genomic_DNA"/>
</dbReference>
<evidence type="ECO:0000256" key="1">
    <source>
        <dbReference type="ARBA" id="ARBA00004651"/>
    </source>
</evidence>
<evidence type="ECO:0000256" key="2">
    <source>
        <dbReference type="ARBA" id="ARBA00022448"/>
    </source>
</evidence>
<feature type="transmembrane region" description="Helical" evidence="7">
    <location>
        <begin position="141"/>
        <end position="159"/>
    </location>
</feature>
<evidence type="ECO:0000313" key="10">
    <source>
        <dbReference type="Proteomes" id="UP000027138"/>
    </source>
</evidence>
<gene>
    <name evidence="9" type="ORF">JCGZ_26083</name>
</gene>
<feature type="domain" description="Citrate transporter-like" evidence="8">
    <location>
        <begin position="25"/>
        <end position="414"/>
    </location>
</feature>
<dbReference type="Pfam" id="PF03600">
    <property type="entry name" value="CitMHS"/>
    <property type="match status" value="1"/>
</dbReference>
<dbReference type="OrthoDB" id="442352at2759"/>
<organism evidence="9 10">
    <name type="scientific">Jatropha curcas</name>
    <name type="common">Barbados nut</name>
    <dbReference type="NCBI Taxonomy" id="180498"/>
    <lineage>
        <taxon>Eukaryota</taxon>
        <taxon>Viridiplantae</taxon>
        <taxon>Streptophyta</taxon>
        <taxon>Embryophyta</taxon>
        <taxon>Tracheophyta</taxon>
        <taxon>Spermatophyta</taxon>
        <taxon>Magnoliopsida</taxon>
        <taxon>eudicotyledons</taxon>
        <taxon>Gunneridae</taxon>
        <taxon>Pentapetalae</taxon>
        <taxon>rosids</taxon>
        <taxon>fabids</taxon>
        <taxon>Malpighiales</taxon>
        <taxon>Euphorbiaceae</taxon>
        <taxon>Crotonoideae</taxon>
        <taxon>Jatropheae</taxon>
        <taxon>Jatropha</taxon>
    </lineage>
</organism>
<dbReference type="KEGG" id="jcu:105648444"/>
<evidence type="ECO:0000256" key="5">
    <source>
        <dbReference type="ARBA" id="ARBA00022989"/>
    </source>
</evidence>
<keyword evidence="2" id="KW-0813">Transport</keyword>
<dbReference type="Proteomes" id="UP000027138">
    <property type="component" value="Unassembled WGS sequence"/>
</dbReference>
<feature type="transmembrane region" description="Helical" evidence="7">
    <location>
        <begin position="100"/>
        <end position="129"/>
    </location>
</feature>
<dbReference type="GO" id="GO:0055085">
    <property type="term" value="P:transmembrane transport"/>
    <property type="evidence" value="ECO:0007669"/>
    <property type="project" value="InterPro"/>
</dbReference>
<proteinExistence type="predicted"/>
<dbReference type="AlphaFoldDB" id="A0A067JEL8"/>
<feature type="transmembrane region" description="Helical" evidence="7">
    <location>
        <begin position="405"/>
        <end position="429"/>
    </location>
</feature>
<evidence type="ECO:0000256" key="4">
    <source>
        <dbReference type="ARBA" id="ARBA00022692"/>
    </source>
</evidence>
<dbReference type="STRING" id="180498.A0A067JEL8"/>
<dbReference type="GO" id="GO:0005886">
    <property type="term" value="C:plasma membrane"/>
    <property type="evidence" value="ECO:0007669"/>
    <property type="project" value="UniProtKB-SubCell"/>
</dbReference>
<feature type="transmembrane region" description="Helical" evidence="7">
    <location>
        <begin position="362"/>
        <end position="385"/>
    </location>
</feature>